<sequence>METRSFADYLRTLDDAALISLFSHRPDLVTPVPPDVASLAVRATSAPSLARAIDALNTWQYQVLEACAVVAEPFNEKTIASLTDKAALFVIPGLIERGLVYPGKDGLYLPTTVREVLGSDIAGLGPQSMAKLNLKKLEEAPAAAKKALDAMVWGPPRGTVADVKKPGAGVQWLLENDFVVVANSHTVLMPREVAIHLRGGKIHKELFIKAPELVGDKRDGKSVQLAAIANISTFLRWTEEILNFWAQEPADALRSGGLGVRDLKIITSHLGVDSNCAAFVAELAYLSGLLTIEADDRILPTNQFDIWLTQSPSARWQSLVSQWLITSRMSGLVGKEESKNVAPLGPELDRVAAAPIRKLTLRLLQESQGSAPKIESLLSLAQWNTPARRSGGIPSDYIIWNLREAEWLGITGQGAISKYGIGLLQGSDLEEIDEDLPKPVDHILIQSDNTAIAPGPLEHEIAQELAILAEIESRGGATVYRFSEATIRRGLDHGRTGDEIKAFLKKASKTPMPQPLEYLIADVAKKHGKLRVGNTAAFIRCEDSALIAQIISDKRLEMLSLRQISPEVLICQHDAADAMAILRSFGYLPAGEDSQGALLSGPRIQRAKGKARPPRIVGEFDRPDELQLEAALRALRTGEKSSHRQSTLRNIASNALGSLPRTTANETLDILVDYLRNQPATSLSIGYADNNGLVSHRIIDPLKLSAGSLIARDHATGEVQTFRIARITGVAAI</sequence>
<name>A0A094PMZ4_9ZZZZ</name>
<dbReference type="InterPro" id="IPR032830">
    <property type="entry name" value="XPB/Ssl2_N"/>
</dbReference>
<feature type="domain" description="Helicase XPB/Ssl2 N-terminal" evidence="1">
    <location>
        <begin position="443"/>
        <end position="564"/>
    </location>
</feature>
<gene>
    <name evidence="2" type="ORF">GM50_23080</name>
</gene>
<comment type="caution">
    <text evidence="2">The sequence shown here is derived from an EMBL/GenBank/DDBJ whole genome shotgun (WGS) entry which is preliminary data.</text>
</comment>
<organism evidence="2">
    <name type="scientific">freshwater metagenome</name>
    <dbReference type="NCBI Taxonomy" id="449393"/>
    <lineage>
        <taxon>unclassified sequences</taxon>
        <taxon>metagenomes</taxon>
        <taxon>ecological metagenomes</taxon>
    </lineage>
</organism>
<accession>A0A094PMZ4</accession>
<dbReference type="EMBL" id="JNSK01000182">
    <property type="protein sequence ID" value="KGA13115.1"/>
    <property type="molecule type" value="Genomic_DNA"/>
</dbReference>
<evidence type="ECO:0000259" key="1">
    <source>
        <dbReference type="Pfam" id="PF13625"/>
    </source>
</evidence>
<dbReference type="AlphaFoldDB" id="A0A094PMZ4"/>
<dbReference type="Pfam" id="PF13625">
    <property type="entry name" value="Helicase_C_3"/>
    <property type="match status" value="1"/>
</dbReference>
<proteinExistence type="predicted"/>
<protein>
    <recommendedName>
        <fullName evidence="1">Helicase XPB/Ssl2 N-terminal domain-containing protein</fullName>
    </recommendedName>
</protein>
<reference evidence="2" key="1">
    <citation type="submission" date="2014-05" db="EMBL/GenBank/DDBJ databases">
        <title>Key roles for freshwater Actinobacteria revealed by deep metagenomic sequencing.</title>
        <authorList>
            <person name="Ghai R."/>
            <person name="Mizuno C.M."/>
            <person name="Picazo A."/>
            <person name="Camacho A."/>
            <person name="Rodriguez-Valera F."/>
        </authorList>
    </citation>
    <scope>NUCLEOTIDE SEQUENCE</scope>
</reference>
<dbReference type="PROSITE" id="PS52050">
    <property type="entry name" value="WYL"/>
    <property type="match status" value="1"/>
</dbReference>
<evidence type="ECO:0000313" key="2">
    <source>
        <dbReference type="EMBL" id="KGA13115.1"/>
    </source>
</evidence>